<dbReference type="Proteomes" id="UP001589854">
    <property type="component" value="Unassembled WGS sequence"/>
</dbReference>
<keyword evidence="2" id="KW-1185">Reference proteome</keyword>
<proteinExistence type="predicted"/>
<organism evidence="1 2">
    <name type="scientific">Metabacillus herbersteinensis</name>
    <dbReference type="NCBI Taxonomy" id="283816"/>
    <lineage>
        <taxon>Bacteria</taxon>
        <taxon>Bacillati</taxon>
        <taxon>Bacillota</taxon>
        <taxon>Bacilli</taxon>
        <taxon>Bacillales</taxon>
        <taxon>Bacillaceae</taxon>
        <taxon>Metabacillus</taxon>
    </lineage>
</organism>
<accession>A0ABV6GFQ4</accession>
<name>A0ABV6GFQ4_9BACI</name>
<protein>
    <recommendedName>
        <fullName evidence="3">Transcriptional regulator</fullName>
    </recommendedName>
</protein>
<comment type="caution">
    <text evidence="1">The sequence shown here is derived from an EMBL/GenBank/DDBJ whole genome shotgun (WGS) entry which is preliminary data.</text>
</comment>
<evidence type="ECO:0008006" key="3">
    <source>
        <dbReference type="Google" id="ProtNLM"/>
    </source>
</evidence>
<reference evidence="1 2" key="1">
    <citation type="submission" date="2024-09" db="EMBL/GenBank/DDBJ databases">
        <authorList>
            <person name="Sun Q."/>
            <person name="Mori K."/>
        </authorList>
    </citation>
    <scope>NUCLEOTIDE SEQUENCE [LARGE SCALE GENOMIC DNA]</scope>
    <source>
        <strain evidence="1 2">CCM 7228</strain>
    </source>
</reference>
<gene>
    <name evidence="1" type="ORF">ACFFIX_12690</name>
</gene>
<dbReference type="RefSeq" id="WP_378934463.1">
    <property type="nucleotide sequence ID" value="NZ_JBHLVO010000009.1"/>
</dbReference>
<dbReference type="EMBL" id="JBHLVO010000009">
    <property type="protein sequence ID" value="MFC0272293.1"/>
    <property type="molecule type" value="Genomic_DNA"/>
</dbReference>
<sequence>MSHFKDLPKTIQKTVRYIYQDAPAEKLIEIQKLLNDVIDKRLKDKMS</sequence>
<evidence type="ECO:0000313" key="2">
    <source>
        <dbReference type="Proteomes" id="UP001589854"/>
    </source>
</evidence>
<evidence type="ECO:0000313" key="1">
    <source>
        <dbReference type="EMBL" id="MFC0272293.1"/>
    </source>
</evidence>